<feature type="binding site" evidence="7">
    <location>
        <position position="96"/>
    </location>
    <ligand>
        <name>[2Fe-2S] cluster</name>
        <dbReference type="ChEBI" id="CHEBI:190135"/>
    </ligand>
</feature>
<dbReference type="Proteomes" id="UP000184465">
    <property type="component" value="Unassembled WGS sequence"/>
</dbReference>
<dbReference type="GO" id="GO:0016491">
    <property type="term" value="F:oxidoreductase activity"/>
    <property type="evidence" value="ECO:0007669"/>
    <property type="project" value="InterPro"/>
</dbReference>
<dbReference type="InterPro" id="IPR042128">
    <property type="entry name" value="NuoE_dom"/>
</dbReference>
<dbReference type="EMBL" id="FRAG01000027">
    <property type="protein sequence ID" value="SHK11520.1"/>
    <property type="molecule type" value="Genomic_DNA"/>
</dbReference>
<evidence type="ECO:0000313" key="8">
    <source>
        <dbReference type="EMBL" id="SHK11520.1"/>
    </source>
</evidence>
<dbReference type="Pfam" id="PF01257">
    <property type="entry name" value="2Fe-2S_thioredx"/>
    <property type="match status" value="1"/>
</dbReference>
<keyword evidence="2 7" id="KW-0001">2Fe-2S</keyword>
<proteinExistence type="inferred from homology"/>
<reference evidence="9" key="1">
    <citation type="submission" date="2016-11" db="EMBL/GenBank/DDBJ databases">
        <authorList>
            <person name="Varghese N."/>
            <person name="Submissions S."/>
        </authorList>
    </citation>
    <scope>NUCLEOTIDE SEQUENCE [LARGE SCALE GENOMIC DNA]</scope>
    <source>
        <strain evidence="9">DSM 15212 / CIP 107654 / DViRD3</strain>
    </source>
</reference>
<sequence>MAAKNVKEGEVAMNMDKRIIKIIEKIGKTSDKLIEILLEVQKQSDENYITEKELKIISKELRIPLSKVYGVASFYSMLSTKKRGKYVVQICNSAPCYVKNSKEVAKFFEAALGIKMGEITEDGLFSLEFTSCIGACDLAPAVKINEEIYGNLDRDKIYKIIDSLRKEEK</sequence>
<dbReference type="AlphaFoldDB" id="A0A1M6PUJ3"/>
<dbReference type="GO" id="GO:0051537">
    <property type="term" value="F:2 iron, 2 sulfur cluster binding"/>
    <property type="evidence" value="ECO:0007669"/>
    <property type="project" value="UniProtKB-KW"/>
</dbReference>
<dbReference type="Gene3D" id="3.40.30.10">
    <property type="entry name" value="Glutaredoxin"/>
    <property type="match status" value="1"/>
</dbReference>
<dbReference type="OrthoDB" id="9807941at2"/>
<dbReference type="PIRSF" id="PIRSF000216">
    <property type="entry name" value="NADH_DH_24kDa"/>
    <property type="match status" value="1"/>
</dbReference>
<gene>
    <name evidence="8" type="ORF">SAMN02745912_02290</name>
</gene>
<keyword evidence="4 7" id="KW-0408">Iron</keyword>
<comment type="cofactor">
    <cofactor evidence="6">
        <name>[2Fe-2S] cluster</name>
        <dbReference type="ChEBI" id="CHEBI:190135"/>
    </cofactor>
</comment>
<dbReference type="Gene3D" id="1.10.10.1590">
    <property type="entry name" value="NADH-quinone oxidoreductase subunit E"/>
    <property type="match status" value="1"/>
</dbReference>
<accession>A0A1M6PUJ3</accession>
<dbReference type="SUPFAM" id="SSF52833">
    <property type="entry name" value="Thioredoxin-like"/>
    <property type="match status" value="1"/>
</dbReference>
<evidence type="ECO:0000313" key="9">
    <source>
        <dbReference type="Proteomes" id="UP000184465"/>
    </source>
</evidence>
<dbReference type="CDD" id="cd03064">
    <property type="entry name" value="TRX_Fd_NuoE"/>
    <property type="match status" value="1"/>
</dbReference>
<feature type="binding site" evidence="7">
    <location>
        <position position="136"/>
    </location>
    <ligand>
        <name>[2Fe-2S] cluster</name>
        <dbReference type="ChEBI" id="CHEBI:190135"/>
    </ligand>
</feature>
<protein>
    <submittedName>
        <fullName evidence="8">NADH-quinone oxidoreductase subunit E</fullName>
    </submittedName>
</protein>
<dbReference type="InterPro" id="IPR041921">
    <property type="entry name" value="NuoE_N"/>
</dbReference>
<keyword evidence="9" id="KW-1185">Reference proteome</keyword>
<evidence type="ECO:0000256" key="5">
    <source>
        <dbReference type="ARBA" id="ARBA00023014"/>
    </source>
</evidence>
<name>A0A1M6PUJ3_PARC5</name>
<feature type="binding site" evidence="7">
    <location>
        <position position="132"/>
    </location>
    <ligand>
        <name>[2Fe-2S] cluster</name>
        <dbReference type="ChEBI" id="CHEBI:190135"/>
    </ligand>
</feature>
<dbReference type="GO" id="GO:0046872">
    <property type="term" value="F:metal ion binding"/>
    <property type="evidence" value="ECO:0007669"/>
    <property type="project" value="UniProtKB-KW"/>
</dbReference>
<dbReference type="InterPro" id="IPR028431">
    <property type="entry name" value="NADP_DH_HndA-like"/>
</dbReference>
<feature type="binding site" evidence="7">
    <location>
        <position position="91"/>
    </location>
    <ligand>
        <name>[2Fe-2S] cluster</name>
        <dbReference type="ChEBI" id="CHEBI:190135"/>
    </ligand>
</feature>
<comment type="similarity">
    <text evidence="1">Belongs to the complex I 24 kDa subunit family.</text>
</comment>
<evidence type="ECO:0000256" key="4">
    <source>
        <dbReference type="ARBA" id="ARBA00023004"/>
    </source>
</evidence>
<dbReference type="InterPro" id="IPR036249">
    <property type="entry name" value="Thioredoxin-like_sf"/>
</dbReference>
<dbReference type="PANTHER" id="PTHR43342:SF1">
    <property type="entry name" value="BIFURCATING [FEFE] HYDROGENASE GAMMA SUBUNIT"/>
    <property type="match status" value="1"/>
</dbReference>
<evidence type="ECO:0000256" key="6">
    <source>
        <dbReference type="ARBA" id="ARBA00034078"/>
    </source>
</evidence>
<evidence type="ECO:0000256" key="2">
    <source>
        <dbReference type="ARBA" id="ARBA00022714"/>
    </source>
</evidence>
<dbReference type="PANTHER" id="PTHR43342">
    <property type="entry name" value="NADH-QUINONE OXIDOREDUCTASE, E SUBUNIT"/>
    <property type="match status" value="1"/>
</dbReference>
<dbReference type="STRING" id="1121301.SAMN02745912_02290"/>
<evidence type="ECO:0000256" key="3">
    <source>
        <dbReference type="ARBA" id="ARBA00022723"/>
    </source>
</evidence>
<keyword evidence="3 7" id="KW-0479">Metal-binding</keyword>
<organism evidence="8 9">
    <name type="scientific">Paramaledivibacter caminithermalis (strain DSM 15212 / CIP 107654 / DViRD3)</name>
    <name type="common">Clostridium caminithermale</name>
    <dbReference type="NCBI Taxonomy" id="1121301"/>
    <lineage>
        <taxon>Bacteria</taxon>
        <taxon>Bacillati</taxon>
        <taxon>Bacillota</taxon>
        <taxon>Clostridia</taxon>
        <taxon>Peptostreptococcales</taxon>
        <taxon>Caminicellaceae</taxon>
        <taxon>Paramaledivibacter</taxon>
    </lineage>
</organism>
<evidence type="ECO:0000256" key="7">
    <source>
        <dbReference type="PIRSR" id="PIRSR000216-1"/>
    </source>
</evidence>
<keyword evidence="5 7" id="KW-0411">Iron-sulfur</keyword>
<comment type="cofactor">
    <cofactor evidence="7">
        <name>[2Fe-2S] cluster</name>
        <dbReference type="ChEBI" id="CHEBI:190135"/>
    </cofactor>
    <text evidence="7">Binds 1 [2Fe-2S] cluster.</text>
</comment>
<dbReference type="InterPro" id="IPR002023">
    <property type="entry name" value="NuoE-like"/>
</dbReference>
<evidence type="ECO:0000256" key="1">
    <source>
        <dbReference type="ARBA" id="ARBA00010643"/>
    </source>
</evidence>